<accession>A0A9X6NLQ1</accession>
<sequence>LETMVVNRLENRWTWPGTEFVVDKFPDFGVLMCRPIKDSPEYVPWPWGYTVTIYCRNAAALAAAIRREDFVDWTQEVLFWVKCGHQPCRLKQPLATDTVAGSDLRRFVSHLRSPVTASGGDAQTRVLPKLSV</sequence>
<reference evidence="2" key="1">
    <citation type="submission" date="2017-01" db="EMBL/GenBank/DDBJ databases">
        <title>Comparative genomics of anhydrobiosis in the tardigrade Hypsibius dujardini.</title>
        <authorList>
            <person name="Yoshida Y."/>
            <person name="Koutsovoulos G."/>
            <person name="Laetsch D."/>
            <person name="Stevens L."/>
            <person name="Kumar S."/>
            <person name="Horikawa D."/>
            <person name="Ishino K."/>
            <person name="Komine S."/>
            <person name="Tomita M."/>
            <person name="Blaxter M."/>
            <person name="Arakawa K."/>
        </authorList>
    </citation>
    <scope>NUCLEOTIDE SEQUENCE [LARGE SCALE GENOMIC DNA]</scope>
    <source>
        <strain evidence="2">Z151</strain>
    </source>
</reference>
<dbReference type="AlphaFoldDB" id="A0A9X6NLQ1"/>
<name>A0A9X6NLQ1_HYPEX</name>
<proteinExistence type="predicted"/>
<organism evidence="1 2">
    <name type="scientific">Hypsibius exemplaris</name>
    <name type="common">Freshwater tardigrade</name>
    <dbReference type="NCBI Taxonomy" id="2072580"/>
    <lineage>
        <taxon>Eukaryota</taxon>
        <taxon>Metazoa</taxon>
        <taxon>Ecdysozoa</taxon>
        <taxon>Tardigrada</taxon>
        <taxon>Eutardigrada</taxon>
        <taxon>Parachela</taxon>
        <taxon>Hypsibioidea</taxon>
        <taxon>Hypsibiidae</taxon>
        <taxon>Hypsibius</taxon>
    </lineage>
</organism>
<comment type="caution">
    <text evidence="1">The sequence shown here is derived from an EMBL/GenBank/DDBJ whole genome shotgun (WGS) entry which is preliminary data.</text>
</comment>
<keyword evidence="2" id="KW-1185">Reference proteome</keyword>
<gene>
    <name evidence="1" type="ORF">BV898_19570</name>
</gene>
<dbReference type="EMBL" id="MTYJ01000571">
    <property type="protein sequence ID" value="OWA55183.1"/>
    <property type="molecule type" value="Genomic_DNA"/>
</dbReference>
<evidence type="ECO:0000313" key="1">
    <source>
        <dbReference type="EMBL" id="OWA55183.1"/>
    </source>
</evidence>
<dbReference type="Proteomes" id="UP000192578">
    <property type="component" value="Unassembled WGS sequence"/>
</dbReference>
<protein>
    <submittedName>
        <fullName evidence="1">Uncharacterized protein</fullName>
    </submittedName>
</protein>
<evidence type="ECO:0000313" key="2">
    <source>
        <dbReference type="Proteomes" id="UP000192578"/>
    </source>
</evidence>
<dbReference type="OrthoDB" id="61870at2759"/>
<feature type="non-terminal residue" evidence="1">
    <location>
        <position position="1"/>
    </location>
</feature>